<evidence type="ECO:0000259" key="2">
    <source>
        <dbReference type="Pfam" id="PF13607"/>
    </source>
</evidence>
<dbReference type="SUPFAM" id="SSF52210">
    <property type="entry name" value="Succinyl-CoA synthetase domains"/>
    <property type="match status" value="1"/>
</dbReference>
<keyword evidence="1" id="KW-0816">Tricarboxylic acid cycle</keyword>
<dbReference type="AlphaFoldDB" id="A0A506TUN2"/>
<proteinExistence type="predicted"/>
<reference evidence="3 4" key="1">
    <citation type="submission" date="2019-06" db="EMBL/GenBank/DDBJ databases">
        <authorList>
            <person name="Li M."/>
        </authorList>
    </citation>
    <scope>NUCLEOTIDE SEQUENCE [LARGE SCALE GENOMIC DNA]</scope>
    <source>
        <strain evidence="3 4">BGMRC6574</strain>
    </source>
</reference>
<protein>
    <recommendedName>
        <fullName evidence="2">Succinyl-CoA synthetase-like flavodoxin domain-containing protein</fullName>
    </recommendedName>
</protein>
<gene>
    <name evidence="3" type="ORF">FJU11_17915</name>
</gene>
<sequence length="354" mass="38003">MVVCGPNNLGLINFHDRVALWSAHRSDAHAGGTAVVSQSGSVALALADDPFALGLSYVITAGNEAVCGVADYVDYLADDDRVSTILLFLETIREPAELARAAIRARTANKRLFAVKVGRSERARAAVAAHSGALSGEDVVVDAFLRKHGIERCVDLDDMVQRAALARKLPPAESCSAAYVTLSGGQAAAIADYASDVDIDIANLSAETADSLSPLFWDHSPATRWTCGAWAGTPNVSPASWISSLPRPRSIRSSSRSTFRQAERPTVRWAWTWQGRPQNTQATRPSSSLPIVRSPASMARSPTSVAKTTFPFFSASPAPCGRLRPGRAAKPHRWNAIIVRNPIERSPRTISRPN</sequence>
<accession>A0A506TUN2</accession>
<evidence type="ECO:0000313" key="4">
    <source>
        <dbReference type="Proteomes" id="UP000320314"/>
    </source>
</evidence>
<dbReference type="EMBL" id="VHLH01000055">
    <property type="protein sequence ID" value="TPW25773.1"/>
    <property type="molecule type" value="Genomic_DNA"/>
</dbReference>
<evidence type="ECO:0000313" key="3">
    <source>
        <dbReference type="EMBL" id="TPW25773.1"/>
    </source>
</evidence>
<dbReference type="Proteomes" id="UP000320314">
    <property type="component" value="Unassembled WGS sequence"/>
</dbReference>
<comment type="caution">
    <text evidence="3">The sequence shown here is derived from an EMBL/GenBank/DDBJ whole genome shotgun (WGS) entry which is preliminary data.</text>
</comment>
<dbReference type="InterPro" id="IPR016102">
    <property type="entry name" value="Succinyl-CoA_synth-like"/>
</dbReference>
<evidence type="ECO:0000256" key="1">
    <source>
        <dbReference type="ARBA" id="ARBA00022532"/>
    </source>
</evidence>
<dbReference type="OrthoDB" id="9807426at2"/>
<dbReference type="Pfam" id="PF13607">
    <property type="entry name" value="Succ_CoA_lig"/>
    <property type="match status" value="1"/>
</dbReference>
<dbReference type="PANTHER" id="PTHR42793">
    <property type="entry name" value="COA BINDING DOMAIN CONTAINING PROTEIN"/>
    <property type="match status" value="1"/>
</dbReference>
<dbReference type="GO" id="GO:0006099">
    <property type="term" value="P:tricarboxylic acid cycle"/>
    <property type="evidence" value="ECO:0007669"/>
    <property type="project" value="UniProtKB-KW"/>
</dbReference>
<dbReference type="PANTHER" id="PTHR42793:SF4">
    <property type="entry name" value="BLL6376 PROTEIN"/>
    <property type="match status" value="1"/>
</dbReference>
<dbReference type="InterPro" id="IPR032875">
    <property type="entry name" value="Succ_CoA_lig_flav_dom"/>
</dbReference>
<organism evidence="3 4">
    <name type="scientific">Pararhizobium mangrovi</name>
    <dbReference type="NCBI Taxonomy" id="2590452"/>
    <lineage>
        <taxon>Bacteria</taxon>
        <taxon>Pseudomonadati</taxon>
        <taxon>Pseudomonadota</taxon>
        <taxon>Alphaproteobacteria</taxon>
        <taxon>Hyphomicrobiales</taxon>
        <taxon>Rhizobiaceae</taxon>
        <taxon>Rhizobium/Agrobacterium group</taxon>
        <taxon>Pararhizobium</taxon>
    </lineage>
</organism>
<feature type="domain" description="Succinyl-CoA synthetase-like flavodoxin" evidence="2">
    <location>
        <begin position="30"/>
        <end position="165"/>
    </location>
</feature>
<name>A0A506TUN2_9HYPH</name>
<keyword evidence="4" id="KW-1185">Reference proteome</keyword>
<dbReference type="Gene3D" id="3.40.50.261">
    <property type="entry name" value="Succinyl-CoA synthetase domains"/>
    <property type="match status" value="1"/>
</dbReference>